<keyword evidence="11 15" id="KW-1015">Disulfide bond</keyword>
<evidence type="ECO:0000256" key="11">
    <source>
        <dbReference type="ARBA" id="ARBA00023157"/>
    </source>
</evidence>
<dbReference type="InterPro" id="IPR044913">
    <property type="entry name" value="P_trefoil_dom_sf"/>
</dbReference>
<evidence type="ECO:0000256" key="7">
    <source>
        <dbReference type="ARBA" id="ARBA00022729"/>
    </source>
</evidence>
<evidence type="ECO:0000256" key="12">
    <source>
        <dbReference type="ARBA" id="ARBA00023180"/>
    </source>
</evidence>
<evidence type="ECO:0000256" key="14">
    <source>
        <dbReference type="ARBA" id="ARBA00041343"/>
    </source>
</evidence>
<dbReference type="CDD" id="cd06602">
    <property type="entry name" value="GH31_MGAM_SI_GAA"/>
    <property type="match status" value="1"/>
</dbReference>
<dbReference type="OrthoDB" id="5839090at2759"/>
<evidence type="ECO:0000256" key="6">
    <source>
        <dbReference type="ARBA" id="ARBA00013807"/>
    </source>
</evidence>
<proteinExistence type="inferred from homology"/>
<comment type="similarity">
    <text evidence="4">Belongs to the ATG14 family.</text>
</comment>
<dbReference type="CDD" id="cd00111">
    <property type="entry name" value="Trefoil"/>
    <property type="match status" value="1"/>
</dbReference>
<feature type="domain" description="P-type" evidence="17">
    <location>
        <begin position="415"/>
        <end position="459"/>
    </location>
</feature>
<dbReference type="Pfam" id="PF21365">
    <property type="entry name" value="Glyco_hydro_31_3rd"/>
    <property type="match status" value="1"/>
</dbReference>
<dbReference type="CDD" id="cd14752">
    <property type="entry name" value="GH31_N"/>
    <property type="match status" value="1"/>
</dbReference>
<keyword evidence="12" id="KW-0325">Glycoprotein</keyword>
<gene>
    <name evidence="18" type="ORF">O9G_001436</name>
</gene>
<dbReference type="GO" id="GO:0030246">
    <property type="term" value="F:carbohydrate binding"/>
    <property type="evidence" value="ECO:0007669"/>
    <property type="project" value="InterPro"/>
</dbReference>
<dbReference type="SUPFAM" id="SSF51445">
    <property type="entry name" value="(Trans)glycosidases"/>
    <property type="match status" value="1"/>
</dbReference>
<dbReference type="InterPro" id="IPR000519">
    <property type="entry name" value="P_trefoil_dom"/>
</dbReference>
<dbReference type="InterPro" id="IPR000322">
    <property type="entry name" value="Glyco_hydro_31_TIM"/>
</dbReference>
<keyword evidence="7" id="KW-0732">Signal</keyword>
<evidence type="ECO:0000256" key="5">
    <source>
        <dbReference type="ARBA" id="ARBA00012741"/>
    </source>
</evidence>
<dbReference type="GO" id="GO:0016324">
    <property type="term" value="C:apical plasma membrane"/>
    <property type="evidence" value="ECO:0007669"/>
    <property type="project" value="UniProtKB-SubCell"/>
</dbReference>
<feature type="disulfide bond" evidence="15">
    <location>
        <begin position="417"/>
        <end position="443"/>
    </location>
</feature>
<feature type="disulfide bond" evidence="15">
    <location>
        <begin position="427"/>
        <end position="442"/>
    </location>
</feature>
<feature type="coiled-coil region" evidence="16">
    <location>
        <begin position="178"/>
        <end position="212"/>
    </location>
</feature>
<dbReference type="AlphaFoldDB" id="A0A075B5D3"/>
<sequence>MKLFRNIKGIVFRQVVRSSESLLIKIIILHTDKPQSVIDRVVASTPNFRIDFFDLDDDLYNPCYGSSNIKIIVFDQERLVLDYDIDLERLYFVGTDIPRINFEENTILLEFFDGYYSNFELNDVEKQYAATTPRVKSSYTMNTLLHIQVLLLRLREEKGSLDDLFESVNKAIEGKRDIINNSTEMEVLKLRIAKLEKNRDNLKAIISSRKTKIRLLREDLSNRKKNLNSHNQPAPPTDKSSLEIAIQNQKHLLSYKEMIKTAELDIVSKIFNILQISSQTQSIMGINVPNVDLITELSEENLSTALGYISLTVQNISNLFDIPLKFQIHFKGSKSFIEDPLSDDPDWYPLYLRRMERQRFDYGFFLLNKNIETNDCSTEFIKLISTITEPPPMQLTLLAVIIQFLICVSKANSLNSCNVHPHSRHDCGYVGISPDECEALNCCWAPLLTTNHPWCFHRNKNCDGYRLSKLWESKHSIEAKLVAINPDCLKFGKIVKKLKLLVDFEDKDRIHVKIGDWKGERYQVPESVFPRPKSQTFDFLRFSKDNSKINSKMVIFKENKEYRIEILTDPFRFKIIRKATMETIFESKEEFIFEETYIEMSTKIRAGSHLYGLGEIARNFIVKDNSISTLFTRDAATPENENLYGSHPFYLEMNKGRSHGVFLLNSNAMDVIKTSTSLTYKLVGGILDFYIFMGPLPTDVISQYWQVIGAPAMIPYWALGFHQCRYGYKTIWEVMEVVDNFEKHQIPLETMWVDIEYMDGYRDFTFDPQRYPVQVVRKFVDKLHSNGQKFTLIVDPVWPGFVHFPDFFHPKAQEWWNECFAEFYDHVPVDGTWIDMNELANFCDGDCFNPPVDSESINFTPYRIHNGWARLPLFTKTTPMDAVHYGGHLEFDVHNLFGLMEAKATFKMSTTFHPNKRPFILSRSTFPGSGKYSYHWTGDNWSTWRQMHLSIPAILNFNMFGIPMVGADICGFNGQTTENLCARWMALGAFYPFSRNHNSIDAESQEPYLWPIVSKVSKKYLRLRYKLLPYWYTLFYESSEFKKVVIQPLFFDFPNDEISLSIDTQFMLGSSLMVSPVLKDSESVNVYFPKAKWYALESFEAIPSDGYHQIHASIDYLPVYIKGGRIVPIQGFAMVTEKARKQPFHLLIALSENGKASGSLYIDDGESLNIKSHYSYIHFSANIKDNYGSISSKGKFDYAAPQICSVKILGMKWKPAKIQISGNEITERNSSYDSTKGVLQIENIELPTSSEFIIHLINF</sequence>
<evidence type="ECO:0000256" key="3">
    <source>
        <dbReference type="ARBA" id="ARBA00007806"/>
    </source>
</evidence>
<dbReference type="PROSITE" id="PS00707">
    <property type="entry name" value="GLYCOSYL_HYDROL_F31_2"/>
    <property type="match status" value="1"/>
</dbReference>
<dbReference type="GO" id="GO:0090599">
    <property type="term" value="F:alpha-glucosidase activity"/>
    <property type="evidence" value="ECO:0007669"/>
    <property type="project" value="UniProtKB-ARBA"/>
</dbReference>
<dbReference type="GO" id="GO:0005737">
    <property type="term" value="C:cytoplasm"/>
    <property type="evidence" value="ECO:0007669"/>
    <property type="project" value="UniProtKB-ARBA"/>
</dbReference>
<dbReference type="Pfam" id="PF01055">
    <property type="entry name" value="Glyco_hydro_31_2nd"/>
    <property type="match status" value="2"/>
</dbReference>
<evidence type="ECO:0000256" key="13">
    <source>
        <dbReference type="ARBA" id="ARBA00023295"/>
    </source>
</evidence>
<dbReference type="PANTHER" id="PTHR22762">
    <property type="entry name" value="ALPHA-GLUCOSIDASE"/>
    <property type="match status" value="1"/>
</dbReference>
<evidence type="ECO:0000256" key="8">
    <source>
        <dbReference type="ARBA" id="ARBA00022801"/>
    </source>
</evidence>
<dbReference type="InterPro" id="IPR011013">
    <property type="entry name" value="Gal_mutarotase_sf_dom"/>
</dbReference>
<dbReference type="SUPFAM" id="SSF51011">
    <property type="entry name" value="Glycosyl hydrolase domain"/>
    <property type="match status" value="1"/>
</dbReference>
<protein>
    <recommendedName>
        <fullName evidence="6">Autophagy-related protein 14</fullName>
        <ecNumber evidence="5">3.2.1.20</ecNumber>
    </recommendedName>
    <alternativeName>
        <fullName evidence="14">Maltase</fullName>
    </alternativeName>
</protein>
<dbReference type="GO" id="GO:0005975">
    <property type="term" value="P:carbohydrate metabolic process"/>
    <property type="evidence" value="ECO:0007669"/>
    <property type="project" value="InterPro"/>
</dbReference>
<evidence type="ECO:0000256" key="15">
    <source>
        <dbReference type="PROSITE-ProRule" id="PRU00779"/>
    </source>
</evidence>
<dbReference type="InterPro" id="IPR030459">
    <property type="entry name" value="Glyco_hydro_31_CS"/>
</dbReference>
<evidence type="ECO:0000256" key="1">
    <source>
        <dbReference type="ARBA" id="ARBA00001657"/>
    </source>
</evidence>
<keyword evidence="9 16" id="KW-0175">Coiled coil</keyword>
<evidence type="ECO:0000256" key="2">
    <source>
        <dbReference type="ARBA" id="ARBA00004308"/>
    </source>
</evidence>
<dbReference type="STRING" id="988480.A0A075B5D3"/>
<evidence type="ECO:0000256" key="4">
    <source>
        <dbReference type="ARBA" id="ARBA00009574"/>
    </source>
</evidence>
<dbReference type="Gene3D" id="3.20.20.80">
    <property type="entry name" value="Glycosidases"/>
    <property type="match status" value="2"/>
</dbReference>
<dbReference type="InterPro" id="IPR048395">
    <property type="entry name" value="Glyco_hydro_31_C"/>
</dbReference>
<dbReference type="Gene3D" id="4.10.110.10">
    <property type="entry name" value="Spasmolytic Protein, domain 1"/>
    <property type="match status" value="1"/>
</dbReference>
<keyword evidence="8" id="KW-0378">Hydrolase</keyword>
<dbReference type="Gene3D" id="2.60.40.1180">
    <property type="entry name" value="Golgi alpha-mannosidase II"/>
    <property type="match status" value="2"/>
</dbReference>
<evidence type="ECO:0000256" key="16">
    <source>
        <dbReference type="SAM" id="Coils"/>
    </source>
</evidence>
<dbReference type="SUPFAM" id="SSF57492">
    <property type="entry name" value="Trefoil"/>
    <property type="match status" value="1"/>
</dbReference>
<reference evidence="18 19" key="1">
    <citation type="journal article" date="2013" name="Curr. Biol.">
        <title>Shared signatures of parasitism and phylogenomics unite Cryptomycota and microsporidia.</title>
        <authorList>
            <person name="James T.Y."/>
            <person name="Pelin A."/>
            <person name="Bonen L."/>
            <person name="Ahrendt S."/>
            <person name="Sain D."/>
            <person name="Corradi N."/>
            <person name="Stajich J.E."/>
        </authorList>
    </citation>
    <scope>NUCLEOTIDE SEQUENCE [LARGE SCALE GENOMIC DNA]</scope>
    <source>
        <strain evidence="18 19">CSF55</strain>
    </source>
</reference>
<evidence type="ECO:0000256" key="9">
    <source>
        <dbReference type="ARBA" id="ARBA00023054"/>
    </source>
</evidence>
<dbReference type="SUPFAM" id="SSF74650">
    <property type="entry name" value="Galactose mutarotase-like"/>
    <property type="match status" value="1"/>
</dbReference>
<evidence type="ECO:0000313" key="18">
    <source>
        <dbReference type="EMBL" id="EPZ36991.1"/>
    </source>
</evidence>
<dbReference type="InterPro" id="IPR017957">
    <property type="entry name" value="P_trefoil_CS"/>
</dbReference>
<dbReference type="InterPro" id="IPR017853">
    <property type="entry name" value="GH"/>
</dbReference>
<keyword evidence="13" id="KW-0326">Glycosidase</keyword>
<dbReference type="EMBL" id="KE560384">
    <property type="protein sequence ID" value="EPZ36991.1"/>
    <property type="molecule type" value="Genomic_DNA"/>
</dbReference>
<dbReference type="Pfam" id="PF10186">
    <property type="entry name" value="ATG14"/>
    <property type="match status" value="1"/>
</dbReference>
<comment type="subcellular location">
    <subcellularLocation>
        <location evidence="2">Endomembrane system</location>
    </subcellularLocation>
</comment>
<dbReference type="InterPro" id="IPR013780">
    <property type="entry name" value="Glyco_hydro_b"/>
</dbReference>
<dbReference type="Pfam" id="PF00088">
    <property type="entry name" value="Trefoil"/>
    <property type="match status" value="1"/>
</dbReference>
<name>A0A075B5D3_ROZAC</name>
<evidence type="ECO:0000313" key="19">
    <source>
        <dbReference type="Proteomes" id="UP000030755"/>
    </source>
</evidence>
<comment type="catalytic activity">
    <reaction evidence="1">
        <text>Hydrolysis of terminal, non-reducing (1-&gt;4)-linked alpha-D-glucose residues with release of alpha-D-glucose.</text>
        <dbReference type="EC" id="3.2.1.20"/>
    </reaction>
</comment>
<accession>A0A075B5D3</accession>
<comment type="caution">
    <text evidence="15">Lacks conserved residue(s) required for the propagation of feature annotation.</text>
</comment>
<evidence type="ECO:0000259" key="17">
    <source>
        <dbReference type="PROSITE" id="PS51448"/>
    </source>
</evidence>
<dbReference type="PROSITE" id="PS00025">
    <property type="entry name" value="P_TREFOIL_1"/>
    <property type="match status" value="1"/>
</dbReference>
<dbReference type="PROSITE" id="PS51448">
    <property type="entry name" value="P_TREFOIL_2"/>
    <property type="match status" value="1"/>
</dbReference>
<evidence type="ECO:0000256" key="10">
    <source>
        <dbReference type="ARBA" id="ARBA00023136"/>
    </source>
</evidence>
<dbReference type="InterPro" id="IPR018791">
    <property type="entry name" value="UV_resistance/autophagy_Atg14"/>
</dbReference>
<dbReference type="SMART" id="SM00018">
    <property type="entry name" value="PD"/>
    <property type="match status" value="1"/>
</dbReference>
<organism evidence="18 19">
    <name type="scientific">Rozella allomycis (strain CSF55)</name>
    <dbReference type="NCBI Taxonomy" id="988480"/>
    <lineage>
        <taxon>Eukaryota</taxon>
        <taxon>Fungi</taxon>
        <taxon>Fungi incertae sedis</taxon>
        <taxon>Cryptomycota</taxon>
        <taxon>Cryptomycota incertae sedis</taxon>
        <taxon>Rozella</taxon>
    </lineage>
</organism>
<keyword evidence="19" id="KW-1185">Reference proteome</keyword>
<dbReference type="GO" id="GO:0032991">
    <property type="term" value="C:protein-containing complex"/>
    <property type="evidence" value="ECO:0007669"/>
    <property type="project" value="UniProtKB-ARBA"/>
</dbReference>
<dbReference type="Gene3D" id="2.60.40.1760">
    <property type="entry name" value="glycosyl hydrolase (family 31)"/>
    <property type="match status" value="1"/>
</dbReference>
<keyword evidence="10" id="KW-0472">Membrane</keyword>
<comment type="similarity">
    <text evidence="3">Belongs to the glycosyl hydrolase 31 family.</text>
</comment>
<dbReference type="Proteomes" id="UP000030755">
    <property type="component" value="Unassembled WGS sequence"/>
</dbReference>
<dbReference type="Pfam" id="PF13802">
    <property type="entry name" value="Gal_mutarotas_2"/>
    <property type="match status" value="1"/>
</dbReference>
<dbReference type="HOGENOM" id="CLU_265013_0_0_1"/>
<dbReference type="PANTHER" id="PTHR22762:SF133">
    <property type="entry name" value="P-TYPE DOMAIN-CONTAINING PROTEIN"/>
    <property type="match status" value="1"/>
</dbReference>
<dbReference type="EC" id="3.2.1.20" evidence="5"/>
<dbReference type="InterPro" id="IPR025887">
    <property type="entry name" value="Glyco_hydro_31_N_dom"/>
</dbReference>